<dbReference type="EMBL" id="JBBKYA010000001">
    <property type="protein sequence ID" value="MFD3274669.1"/>
    <property type="molecule type" value="Genomic_DNA"/>
</dbReference>
<keyword evidence="1" id="KW-0812">Transmembrane</keyword>
<dbReference type="GO" id="GO:0016757">
    <property type="term" value="F:glycosyltransferase activity"/>
    <property type="evidence" value="ECO:0007669"/>
    <property type="project" value="UniProtKB-KW"/>
</dbReference>
<keyword evidence="1" id="KW-0472">Membrane</keyword>
<feature type="transmembrane region" description="Helical" evidence="1">
    <location>
        <begin position="33"/>
        <end position="54"/>
    </location>
</feature>
<feature type="transmembrane region" description="Helical" evidence="1">
    <location>
        <begin position="6"/>
        <end position="26"/>
    </location>
</feature>
<keyword evidence="2" id="KW-0808">Transferase</keyword>
<dbReference type="Proteomes" id="UP001598114">
    <property type="component" value="Unassembled WGS sequence"/>
</dbReference>
<feature type="transmembrane region" description="Helical" evidence="1">
    <location>
        <begin position="164"/>
        <end position="182"/>
    </location>
</feature>
<feature type="transmembrane region" description="Helical" evidence="1">
    <location>
        <begin position="232"/>
        <end position="253"/>
    </location>
</feature>
<organism evidence="2 3">
    <name type="scientific">Aquirufa echingensis</name>
    <dbReference type="NCBI Taxonomy" id="3096516"/>
    <lineage>
        <taxon>Bacteria</taxon>
        <taxon>Pseudomonadati</taxon>
        <taxon>Bacteroidota</taxon>
        <taxon>Cytophagia</taxon>
        <taxon>Cytophagales</taxon>
        <taxon>Flectobacillaceae</taxon>
        <taxon>Aquirufa</taxon>
    </lineage>
</organism>
<sequence length="520" mass="59507">MILLQPEFNNFYLSLLLAIALVILCYKRPNTSIYLFAGLGLLMLFCMRLPVLMYNNQLNVDESQMVSNLRALAKNPIYWQSADGGTVGPATYYSALVVTLFQESIDFRSIRLVGFILLICNLLLFYKTSCLLFGKKAALQASVYVAIFFTFVIHPDFLHYSSEQFPIFLLNIAIYIQAIMYVNKKSHGLYYFFLGLIVGIIPFAKLQAIPLIAVMAVFQLFQLRQKTWPQSLMGGIVGVATFPLLLLVFLNYFNLLEDFWTYYIEDNIIYTGTNKRAYGIINVVKLLGKSFDFFFYWIGIIGVSMLIGKRKMQWLSNPIFIFIFGLLVAGLYAAVVTKNNFPHYLHFLVFPLGLLFAQALSLQTEKNTRIILLPFILFLGWTLVEEVYMSKISAHLKLMKTNAALNISPVANYIKSRAKEGDKMSVWGWQGKLYIEADVLQAVAENQTLHCMQESVLKQNHIHRYLQDLERSQARFVIDATQDDPGYLAPIEKVAAVNNYVLKNYTLDTTISNNRIFIRK</sequence>
<evidence type="ECO:0000313" key="2">
    <source>
        <dbReference type="EMBL" id="MFD3274669.1"/>
    </source>
</evidence>
<gene>
    <name evidence="2" type="ORF">SKC38_00335</name>
</gene>
<dbReference type="EC" id="2.4.-.-" evidence="2"/>
<feature type="transmembrane region" description="Helical" evidence="1">
    <location>
        <begin position="344"/>
        <end position="364"/>
    </location>
</feature>
<keyword evidence="3" id="KW-1185">Reference proteome</keyword>
<feature type="transmembrane region" description="Helical" evidence="1">
    <location>
        <begin position="370"/>
        <end position="389"/>
    </location>
</feature>
<feature type="transmembrane region" description="Helical" evidence="1">
    <location>
        <begin position="189"/>
        <end position="220"/>
    </location>
</feature>
<reference evidence="2 3" key="1">
    <citation type="submission" date="2024-03" db="EMBL/GenBank/DDBJ databases">
        <title>Aquirufa genome sequencing.</title>
        <authorList>
            <person name="Pitt A."/>
            <person name="Hahn M.W."/>
        </authorList>
    </citation>
    <scope>NUCLEOTIDE SEQUENCE [LARGE SCALE GENOMIC DNA]</scope>
    <source>
        <strain evidence="2 3">PLAD-142S6K</strain>
    </source>
</reference>
<evidence type="ECO:0000313" key="3">
    <source>
        <dbReference type="Proteomes" id="UP001598114"/>
    </source>
</evidence>
<protein>
    <submittedName>
        <fullName evidence="2">Glycosyltransferase family 39 protein</fullName>
        <ecNumber evidence="2">2.4.-.-</ecNumber>
    </submittedName>
</protein>
<evidence type="ECO:0000256" key="1">
    <source>
        <dbReference type="SAM" id="Phobius"/>
    </source>
</evidence>
<dbReference type="RefSeq" id="WP_377974117.1">
    <property type="nucleotide sequence ID" value="NZ_JBBKYA010000001.1"/>
</dbReference>
<feature type="transmembrane region" description="Helical" evidence="1">
    <location>
        <begin position="138"/>
        <end position="158"/>
    </location>
</feature>
<feature type="transmembrane region" description="Helical" evidence="1">
    <location>
        <begin position="109"/>
        <end position="126"/>
    </location>
</feature>
<name>A0ABW6CV50_9BACT</name>
<feature type="transmembrane region" description="Helical" evidence="1">
    <location>
        <begin position="319"/>
        <end position="337"/>
    </location>
</feature>
<feature type="transmembrane region" description="Helical" evidence="1">
    <location>
        <begin position="286"/>
        <end position="307"/>
    </location>
</feature>
<accession>A0ABW6CV50</accession>
<keyword evidence="2" id="KW-0328">Glycosyltransferase</keyword>
<comment type="caution">
    <text evidence="2">The sequence shown here is derived from an EMBL/GenBank/DDBJ whole genome shotgun (WGS) entry which is preliminary data.</text>
</comment>
<proteinExistence type="predicted"/>
<keyword evidence="1" id="KW-1133">Transmembrane helix</keyword>